<dbReference type="Pfam" id="PF18102">
    <property type="entry name" value="DTC"/>
    <property type="match status" value="1"/>
</dbReference>
<dbReference type="PANTHER" id="PTHR12622">
    <property type="entry name" value="DELTEX-RELATED"/>
    <property type="match status" value="1"/>
</dbReference>
<dbReference type="Pfam" id="PF07292">
    <property type="entry name" value="NID"/>
    <property type="match status" value="1"/>
</dbReference>
<comment type="pathway">
    <text evidence="2">Protein modification; protein ubiquitination.</text>
</comment>
<feature type="compositionally biased region" description="Low complexity" evidence="7">
    <location>
        <begin position="469"/>
        <end position="480"/>
    </location>
</feature>
<keyword evidence="6" id="KW-0694">RNA-binding</keyword>
<evidence type="ECO:0000256" key="2">
    <source>
        <dbReference type="ARBA" id="ARBA00004906"/>
    </source>
</evidence>
<feature type="region of interest" description="Disordered" evidence="7">
    <location>
        <begin position="466"/>
        <end position="504"/>
    </location>
</feature>
<evidence type="ECO:0000256" key="5">
    <source>
        <dbReference type="ARBA" id="ARBA00022723"/>
    </source>
</evidence>
<dbReference type="Ensembl" id="ENSFHET00000018911.1">
    <property type="protein sequence ID" value="ENSFHEP00000028871.1"/>
    <property type="gene ID" value="ENSFHEG00000013245.1"/>
</dbReference>
<feature type="compositionally biased region" description="Basic and acidic residues" evidence="7">
    <location>
        <begin position="221"/>
        <end position="238"/>
    </location>
</feature>
<feature type="compositionally biased region" description="Polar residues" evidence="7">
    <location>
        <begin position="542"/>
        <end position="560"/>
    </location>
</feature>
<feature type="compositionally biased region" description="Polar residues" evidence="7">
    <location>
        <begin position="567"/>
        <end position="592"/>
    </location>
</feature>
<evidence type="ECO:0000256" key="7">
    <source>
        <dbReference type="SAM" id="MobiDB-lite"/>
    </source>
</evidence>
<feature type="region of interest" description="Disordered" evidence="7">
    <location>
        <begin position="858"/>
        <end position="883"/>
    </location>
</feature>
<evidence type="ECO:0000256" key="3">
    <source>
        <dbReference type="ARBA" id="ARBA00012483"/>
    </source>
</evidence>
<proteinExistence type="predicted"/>
<name>A0A3Q2QMV8_FUNHE</name>
<feature type="compositionally biased region" description="Basic and acidic residues" evidence="7">
    <location>
        <begin position="187"/>
        <end position="208"/>
    </location>
</feature>
<dbReference type="InterPro" id="IPR039398">
    <property type="entry name" value="Deltex_fam"/>
</dbReference>
<feature type="compositionally biased region" description="Polar residues" evidence="7">
    <location>
        <begin position="401"/>
        <end position="410"/>
    </location>
</feature>
<feature type="region of interest" description="Disordered" evidence="7">
    <location>
        <begin position="542"/>
        <end position="620"/>
    </location>
</feature>
<dbReference type="InterPro" id="IPR035979">
    <property type="entry name" value="RBD_domain_sf"/>
</dbReference>
<dbReference type="GO" id="GO:0016567">
    <property type="term" value="P:protein ubiquitination"/>
    <property type="evidence" value="ECO:0007669"/>
    <property type="project" value="UniProtKB-UniPathway"/>
</dbReference>
<dbReference type="STRING" id="8078.ENSFHEP00000028871"/>
<feature type="region of interest" description="Disordered" evidence="7">
    <location>
        <begin position="400"/>
        <end position="432"/>
    </location>
</feature>
<comment type="catalytic activity">
    <reaction evidence="1">
        <text>S-ubiquitinyl-[E2 ubiquitin-conjugating enzyme]-L-cysteine + [acceptor protein]-L-lysine = [E2 ubiquitin-conjugating enzyme]-L-cysteine + N(6)-ubiquitinyl-[acceptor protein]-L-lysine.</text>
        <dbReference type="EC" id="2.3.2.27"/>
    </reaction>
</comment>
<keyword evidence="4" id="KW-0808">Transferase</keyword>
<dbReference type="Proteomes" id="UP000265000">
    <property type="component" value="Unplaced"/>
</dbReference>
<reference evidence="9" key="2">
    <citation type="submission" date="2025-09" db="UniProtKB">
        <authorList>
            <consortium name="Ensembl"/>
        </authorList>
    </citation>
    <scope>IDENTIFICATION</scope>
</reference>
<dbReference type="GO" id="GO:0046872">
    <property type="term" value="F:metal ion binding"/>
    <property type="evidence" value="ECO:0007669"/>
    <property type="project" value="UniProtKB-KW"/>
</dbReference>
<dbReference type="UniPathway" id="UPA00143"/>
<accession>A0A3Q2QMV8</accession>
<dbReference type="GO" id="GO:0061630">
    <property type="term" value="F:ubiquitin protein ligase activity"/>
    <property type="evidence" value="ECO:0007669"/>
    <property type="project" value="UniProtKB-EC"/>
</dbReference>
<dbReference type="InterPro" id="IPR000504">
    <property type="entry name" value="RRM_dom"/>
</dbReference>
<protein>
    <recommendedName>
        <fullName evidence="3">RING-type E3 ubiquitin transferase</fullName>
        <ecNumber evidence="3">2.3.2.27</ecNumber>
    </recommendedName>
</protein>
<dbReference type="SUPFAM" id="SSF54928">
    <property type="entry name" value="RNA-binding domain, RBD"/>
    <property type="match status" value="1"/>
</dbReference>
<dbReference type="AlphaFoldDB" id="A0A3Q2QMV8"/>
<evidence type="ECO:0000256" key="6">
    <source>
        <dbReference type="PROSITE-ProRule" id="PRU00176"/>
    </source>
</evidence>
<dbReference type="InterPro" id="IPR012677">
    <property type="entry name" value="Nucleotide-bd_a/b_plait_sf"/>
</dbReference>
<keyword evidence="5" id="KW-0479">Metal-binding</keyword>
<evidence type="ECO:0000313" key="10">
    <source>
        <dbReference type="Proteomes" id="UP000265000"/>
    </source>
</evidence>
<dbReference type="GeneTree" id="ENSGT00940000154578"/>
<sequence length="1061" mass="117421">MAEAGRTVRVSGLPTDIEDDRLKDKLLIHFLRARNGGGEIDQVTIVKPTPLSALITFEDSAVAQRIVQDCRHFLEIDGKKYELNASEHPESLDPDQVILNLTATVDYSRLPGGITALKNLRKRHQDVQINPTSAERCCTLYGPYSKVQAALAQLLCHPGGPEFPETKDPGPAAPSKAWFSQKYKKPQVSEDQRRKPTKQKEHREEEYVPTKGESLSSNRSPAHDGDCWEAPNHTEKAAPRSPTAFVEESSMIVDADVFQYLQKNCKKEYQQILSRYGVEVVNVTNQGLTTLFLHIADTAAAVEEGQDCMRLAKNAISRLYQENESSICRDQLPKIILHPAGGLQRATENLSAKFPKLLLTEDEQNIYFIGSNRDVTEARRSLLMNHKEARDKKEGVASLLNFPSYNSGSSPVRADEERGPLPTPRNEGPLDERIDQMLISEEDDLRADGARRYKLAARFKDSGLSGLGSFPFRPNSSPSRQTRQEPLLGHDTQSETTAISGEEVSRAVAQNTGRDVLFKGAYMSPPSAFAQMKTSLNTDVIDTRPKNLTSPFASTSSSLPQNPPPSGSGSTLKRASSFSGTPQQKAQLLGQKSQDDSSKSTARVRERSSSLSSRTVRDKQEVHREEILVSRVMWQYIKEAYSTRVEDLTSDLQMKESFSEGSREVTVILRGADSSKVTLCRQRLQTLVDSVSADFSVQELRMSELGLSSTEDETLQACYYEVRSRFKKVVIHLMKKSLYVVGPEQLCSQVAATLREVFTREPEQYDVSNLSSLLEAAQSRSRGLDSSYQVGACTQTGKADGNSGSEQWKTTYDRDFGENGLSNGSNSQSELRREFVFKEKQDGKIIEKNAVNGENDRALHGTQTHTTGHRPAETQRTSVESRSGLGGQVSSCACGESKMPVVRTKCGVTMCTACLEKMHLSCKVCHEAPQIPQGVRGEIKKSRLNMSLPGQNKVGVIKITYRIPDGIQGEGHPSPGKPFKGKLFEAYLPDNDEAKKLLPRLEEAFRKGLTFTVIGKGTEARVSWDCIPHKTSLHGGKTEKGYPDSMYLSRLSSILASKGIK</sequence>
<evidence type="ECO:0000313" key="9">
    <source>
        <dbReference type="Ensembl" id="ENSFHEP00000028871.1"/>
    </source>
</evidence>
<feature type="domain" description="RRM" evidence="8">
    <location>
        <begin position="6"/>
        <end position="88"/>
    </location>
</feature>
<organism evidence="9 10">
    <name type="scientific">Fundulus heteroclitus</name>
    <name type="common">Killifish</name>
    <name type="synonym">Mummichog</name>
    <dbReference type="NCBI Taxonomy" id="8078"/>
    <lineage>
        <taxon>Eukaryota</taxon>
        <taxon>Metazoa</taxon>
        <taxon>Chordata</taxon>
        <taxon>Craniata</taxon>
        <taxon>Vertebrata</taxon>
        <taxon>Euteleostomi</taxon>
        <taxon>Actinopterygii</taxon>
        <taxon>Neopterygii</taxon>
        <taxon>Teleostei</taxon>
        <taxon>Neoteleostei</taxon>
        <taxon>Acanthomorphata</taxon>
        <taxon>Ovalentaria</taxon>
        <taxon>Atherinomorphae</taxon>
        <taxon>Cyprinodontiformes</taxon>
        <taxon>Fundulidae</taxon>
        <taxon>Fundulus</taxon>
    </lineage>
</organism>
<dbReference type="Gene3D" id="3.30.390.130">
    <property type="match status" value="1"/>
</dbReference>
<dbReference type="GO" id="GO:0003723">
    <property type="term" value="F:RNA binding"/>
    <property type="evidence" value="ECO:0007669"/>
    <property type="project" value="UniProtKB-UniRule"/>
</dbReference>
<dbReference type="InterPro" id="IPR039399">
    <property type="entry name" value="Deltex_C_sf"/>
</dbReference>
<reference evidence="9" key="1">
    <citation type="submission" date="2025-08" db="UniProtKB">
        <authorList>
            <consortium name="Ensembl"/>
        </authorList>
    </citation>
    <scope>IDENTIFICATION</scope>
</reference>
<dbReference type="Gene3D" id="3.30.70.330">
    <property type="match status" value="1"/>
</dbReference>
<dbReference type="GO" id="GO:0007219">
    <property type="term" value="P:Notch signaling pathway"/>
    <property type="evidence" value="ECO:0007669"/>
    <property type="project" value="InterPro"/>
</dbReference>
<dbReference type="InterPro" id="IPR039396">
    <property type="entry name" value="Deltex_C"/>
</dbReference>
<dbReference type="EC" id="2.3.2.27" evidence="3"/>
<dbReference type="PROSITE" id="PS50102">
    <property type="entry name" value="RRM"/>
    <property type="match status" value="1"/>
</dbReference>
<evidence type="ECO:0000259" key="8">
    <source>
        <dbReference type="PROSITE" id="PS50102"/>
    </source>
</evidence>
<evidence type="ECO:0000256" key="1">
    <source>
        <dbReference type="ARBA" id="ARBA00000900"/>
    </source>
</evidence>
<feature type="region of interest" description="Disordered" evidence="7">
    <location>
        <begin position="162"/>
        <end position="243"/>
    </location>
</feature>
<dbReference type="InterPro" id="IPR009909">
    <property type="entry name" value="Nmi/IFP35_dom"/>
</dbReference>
<evidence type="ECO:0000256" key="4">
    <source>
        <dbReference type="ARBA" id="ARBA00022679"/>
    </source>
</evidence>
<feature type="compositionally biased region" description="Basic and acidic residues" evidence="7">
    <location>
        <begin position="593"/>
        <end position="608"/>
    </location>
</feature>
<keyword evidence="10" id="KW-1185">Reference proteome</keyword>